<evidence type="ECO:0000256" key="4">
    <source>
        <dbReference type="ARBA" id="ARBA00022825"/>
    </source>
</evidence>
<keyword evidence="4 5" id="KW-0720">Serine protease</keyword>
<dbReference type="Pfam" id="PF00082">
    <property type="entry name" value="Peptidase_S8"/>
    <property type="match status" value="1"/>
</dbReference>
<feature type="active site" description="Charge relay system" evidence="5">
    <location>
        <position position="451"/>
    </location>
</feature>
<dbReference type="PANTHER" id="PTHR43806">
    <property type="entry name" value="PEPTIDASE S8"/>
    <property type="match status" value="1"/>
</dbReference>
<feature type="active site" description="Charge relay system" evidence="5">
    <location>
        <position position="279"/>
    </location>
</feature>
<feature type="domain" description="Peptidase S8/S53" evidence="7">
    <location>
        <begin position="220"/>
        <end position="497"/>
    </location>
</feature>
<evidence type="ECO:0000256" key="6">
    <source>
        <dbReference type="SAM" id="SignalP"/>
    </source>
</evidence>
<evidence type="ECO:0000256" key="2">
    <source>
        <dbReference type="ARBA" id="ARBA00022670"/>
    </source>
</evidence>
<feature type="chain" id="PRO_5029759398" evidence="6">
    <location>
        <begin position="24"/>
        <end position="506"/>
    </location>
</feature>
<reference evidence="8 9" key="1">
    <citation type="journal article" date="2013" name="Int. J. Syst. Evol. Microbiol.">
        <title>Kordia antarctica sp. nov., isolated from Antarctic seawater.</title>
        <authorList>
            <person name="Baek K."/>
            <person name="Choi A."/>
            <person name="Kang I."/>
            <person name="Lee K."/>
            <person name="Cho J.C."/>
        </authorList>
    </citation>
    <scope>NUCLEOTIDE SEQUENCE [LARGE SCALE GENOMIC DNA]</scope>
    <source>
        <strain evidence="8 9">IMCC3317</strain>
    </source>
</reference>
<dbReference type="InterPro" id="IPR036852">
    <property type="entry name" value="Peptidase_S8/S53_dom_sf"/>
</dbReference>
<evidence type="ECO:0000313" key="9">
    <source>
        <dbReference type="Proteomes" id="UP000464657"/>
    </source>
</evidence>
<proteinExistence type="inferred from homology"/>
<dbReference type="SUPFAM" id="SSF52743">
    <property type="entry name" value="Subtilisin-like"/>
    <property type="match status" value="1"/>
</dbReference>
<evidence type="ECO:0000313" key="8">
    <source>
        <dbReference type="EMBL" id="QHI38567.1"/>
    </source>
</evidence>
<keyword evidence="6" id="KW-0732">Signal</keyword>
<dbReference type="KEGG" id="kan:IMCC3317_39610"/>
<evidence type="ECO:0000256" key="3">
    <source>
        <dbReference type="ARBA" id="ARBA00022801"/>
    </source>
</evidence>
<dbReference type="InterPro" id="IPR050131">
    <property type="entry name" value="Peptidase_S8_subtilisin-like"/>
</dbReference>
<gene>
    <name evidence="8" type="ORF">IMCC3317_39610</name>
</gene>
<keyword evidence="2 5" id="KW-0645">Protease</keyword>
<dbReference type="Proteomes" id="UP000464657">
    <property type="component" value="Chromosome"/>
</dbReference>
<dbReference type="GO" id="GO:0006508">
    <property type="term" value="P:proteolysis"/>
    <property type="evidence" value="ECO:0007669"/>
    <property type="project" value="UniProtKB-KW"/>
</dbReference>
<dbReference type="InterPro" id="IPR000209">
    <property type="entry name" value="Peptidase_S8/S53_dom"/>
</dbReference>
<dbReference type="CDD" id="cd00306">
    <property type="entry name" value="Peptidases_S8_S53"/>
    <property type="match status" value="1"/>
</dbReference>
<evidence type="ECO:0000256" key="5">
    <source>
        <dbReference type="PROSITE-ProRule" id="PRU01240"/>
    </source>
</evidence>
<keyword evidence="3 5" id="KW-0378">Hydrolase</keyword>
<evidence type="ECO:0000256" key="1">
    <source>
        <dbReference type="ARBA" id="ARBA00011073"/>
    </source>
</evidence>
<organism evidence="8 9">
    <name type="scientific">Kordia antarctica</name>
    <dbReference type="NCBI Taxonomy" id="1218801"/>
    <lineage>
        <taxon>Bacteria</taxon>
        <taxon>Pseudomonadati</taxon>
        <taxon>Bacteroidota</taxon>
        <taxon>Flavobacteriia</taxon>
        <taxon>Flavobacteriales</taxon>
        <taxon>Flavobacteriaceae</taxon>
        <taxon>Kordia</taxon>
    </lineage>
</organism>
<dbReference type="PROSITE" id="PS51257">
    <property type="entry name" value="PROKAR_LIPOPROTEIN"/>
    <property type="match status" value="1"/>
</dbReference>
<name>A0A7L4ZQ20_9FLAO</name>
<dbReference type="PROSITE" id="PS00136">
    <property type="entry name" value="SUBTILASE_ASP"/>
    <property type="match status" value="1"/>
</dbReference>
<evidence type="ECO:0000259" key="7">
    <source>
        <dbReference type="Pfam" id="PF00082"/>
    </source>
</evidence>
<dbReference type="InterPro" id="IPR015500">
    <property type="entry name" value="Peptidase_S8_subtilisin-rel"/>
</dbReference>
<dbReference type="OrthoDB" id="9798386at2"/>
<dbReference type="InterPro" id="IPR023827">
    <property type="entry name" value="Peptidase_S8_Asp-AS"/>
</dbReference>
<comment type="similarity">
    <text evidence="1 5">Belongs to the peptidase S8 family.</text>
</comment>
<dbReference type="PROSITE" id="PS51892">
    <property type="entry name" value="SUBTILASE"/>
    <property type="match status" value="1"/>
</dbReference>
<sequence>MKNLNLKLALVMVALGVISCSNDAPIIENLEEENSVVLVQRTPLTPTEINAKINETISSREDFEWSNMDAHMIWSATVHGDQILTIGYGDNENDFNKENSNASGIKDRLIERIASIEGGGQKKTSDFLIDEDEKLNIIDVKIEDLATVQDLLSQKGIRYMEPAGYRYQLHQTGTTESGAGCGYGSSTLNSGDYTTVAPGAKVPWTFYEHNIPSAWNYSTGSGVGIGVIDTGLTPNNSLMNGSFNDGYSSGRYVQKYGTYVDSWWPWSSRTDGPNDKCGHGTSMTSVATAPRNNNGMPVGVAYNANLISYRGTKNVLLDGYHEQKGVANALTALGNRSDVKVISMSIGHIFSIGRIKDAVRYANNRGKLIFAAGGTSTTFTNFVGVIFPASMSETVAVTGVTDANYYKECDICHKGSQIDFTIVMQRNGNGSRTTPVLSYYNGQTDYVGGSSVATATTAGIAALVWSRHPSWTKTQVLNRLKQSADFYPNKNSQYGYGNIDALQAVQ</sequence>
<dbReference type="GO" id="GO:0004252">
    <property type="term" value="F:serine-type endopeptidase activity"/>
    <property type="evidence" value="ECO:0007669"/>
    <property type="project" value="UniProtKB-UniRule"/>
</dbReference>
<feature type="signal peptide" evidence="6">
    <location>
        <begin position="1"/>
        <end position="23"/>
    </location>
</feature>
<dbReference type="EMBL" id="CP019288">
    <property type="protein sequence ID" value="QHI38567.1"/>
    <property type="molecule type" value="Genomic_DNA"/>
</dbReference>
<accession>A0A7L4ZQ20</accession>
<protein>
    <submittedName>
        <fullName evidence="8">Subtilisin BL</fullName>
        <ecNumber evidence="8">3.4.21.62</ecNumber>
    </submittedName>
</protein>
<feature type="active site" description="Charge relay system" evidence="5">
    <location>
        <position position="229"/>
    </location>
</feature>
<dbReference type="Gene3D" id="3.40.50.200">
    <property type="entry name" value="Peptidase S8/S53 domain"/>
    <property type="match status" value="1"/>
</dbReference>
<keyword evidence="9" id="KW-1185">Reference proteome</keyword>
<dbReference type="PRINTS" id="PR00723">
    <property type="entry name" value="SUBTILISIN"/>
</dbReference>
<dbReference type="PANTHER" id="PTHR43806:SF11">
    <property type="entry name" value="CEREVISIN-RELATED"/>
    <property type="match status" value="1"/>
</dbReference>
<dbReference type="RefSeq" id="WP_160131111.1">
    <property type="nucleotide sequence ID" value="NZ_CP019288.1"/>
</dbReference>
<dbReference type="AlphaFoldDB" id="A0A7L4ZQ20"/>
<dbReference type="EC" id="3.4.21.62" evidence="8"/>